<dbReference type="RefSeq" id="XP_022513451.1">
    <property type="nucleotide sequence ID" value="XM_022654174.1"/>
</dbReference>
<dbReference type="InterPro" id="IPR000182">
    <property type="entry name" value="GNAT_dom"/>
</dbReference>
<feature type="domain" description="N-acetyltransferase" evidence="2">
    <location>
        <begin position="664"/>
        <end position="724"/>
    </location>
</feature>
<name>A0A177FE75_9EURO</name>
<keyword evidence="4" id="KW-1185">Reference proteome</keyword>
<reference evidence="3 4" key="1">
    <citation type="submission" date="2016-03" db="EMBL/GenBank/DDBJ databases">
        <title>Draft genome sequence of the Fonsecaea monophora CBS 269.37.</title>
        <authorList>
            <person name="Bombassaro A."/>
            <person name="Vinicius W.A."/>
            <person name="De Hoog S."/>
            <person name="Sun J."/>
            <person name="Souza E.M."/>
            <person name="Raittz R.T."/>
            <person name="Costa F."/>
            <person name="Leao A.C."/>
            <person name="Tadra-Sfeir M.Z."/>
            <person name="Baura V."/>
            <person name="Balsanelli E."/>
            <person name="Pedrosa F.O."/>
            <person name="Moreno L.F."/>
            <person name="Steffens M.B."/>
            <person name="Xi L."/>
            <person name="Bocca A.L."/>
            <person name="Felipe M.S."/>
            <person name="Teixeira M."/>
            <person name="Telles Filho F.Q."/>
            <person name="Azevedo C.M."/>
            <person name="Gomes R."/>
            <person name="Vicente V.A."/>
        </authorList>
    </citation>
    <scope>NUCLEOTIDE SEQUENCE [LARGE SCALE GENOMIC DNA]</scope>
    <source>
        <strain evidence="3 4">CBS 269.37</strain>
    </source>
</reference>
<feature type="region of interest" description="Disordered" evidence="1">
    <location>
        <begin position="359"/>
        <end position="396"/>
    </location>
</feature>
<dbReference type="Proteomes" id="UP000077002">
    <property type="component" value="Unassembled WGS sequence"/>
</dbReference>
<feature type="region of interest" description="Disordered" evidence="1">
    <location>
        <begin position="1"/>
        <end position="107"/>
    </location>
</feature>
<dbReference type="AlphaFoldDB" id="A0A177FE75"/>
<evidence type="ECO:0000259" key="2">
    <source>
        <dbReference type="Pfam" id="PF00583"/>
    </source>
</evidence>
<feature type="compositionally biased region" description="Low complexity" evidence="1">
    <location>
        <begin position="42"/>
        <end position="54"/>
    </location>
</feature>
<accession>A0A177FE75</accession>
<comment type="caution">
    <text evidence="3">The sequence shown here is derived from an EMBL/GenBank/DDBJ whole genome shotgun (WGS) entry which is preliminary data.</text>
</comment>
<sequence length="888" mass="98716">MGFHPEKYGCPTAKRRFSDESQDRPELDCDPGWYPLLMRNISQQSSRMSRQSTQNGVVIQSGEETTQSGTKGTGMSSNVQTSDGTPQTGNVPLYGPSESKPSPNVNMPRSVPVVVDIPGFDKKAYGHPSRTGHGLSTNATQKRNCESGLNSTAQVNPEISIVSEVHPKLTSVSDSQSEGPQASPPHVTTALVLAQSPAIDSTNVSRAQDRMMGEKMHEHRTYNVPAISQMNPAKKAVSLPRPQTFETLKQGSETPEQVIARLQAAGSREAFQRIKRKDHGENITTTALVTLDHLRKPIPLESHGLQERAAIAPSNHVAELDADHLQSQSIRVEGRLSSINPPELVQEENMKRWPDMVEKNPMQQDNDENCGEPGSDNDSTKPMVTGFGRLIHRRNPREAGDELVGWDGKFQPPPVDWEHRAHFCNNTPEYISGFDRWLGANTMRTMSQGPEVDFSAIPQEEVQNVDNHADGIGFAPKETVINPTNADRYGFTIAELGTVLASCPPDFDGDAKLDLSDLENARYKDETAQEFIDKRMEYLQRELRESQATMMPPTSVEPANDAVASGEDTQQDVPGPITNKNIYLRPAVNADVPGMKAILNLHIAHGIRPSELAEIGDDDMYQRLEHSTQARLPFIVAVERNRKNTRSKARKNMRVNPNHPIQNVDPEYIGVVKDEPIVGWAAATDWSACDYVETITAELELYVAPTHRKAGVGRCLMDALLDATDRGYMKKGGYEFRVAPETRHLYSAGGGRDLHKLIFQVRSFTAPIAPQLLDRIRGSGQTQGGAVAVPMNDWTRRNGKGIQNKPLLTNTPNQEKRKDYSIAAKLDDREDDYEVWLKDWLASQGFEEEAHLKKIGTKKGRFVDVRYLTRETCWQPTDHRLPDFSQGL</sequence>
<evidence type="ECO:0000313" key="3">
    <source>
        <dbReference type="EMBL" id="OAG41499.1"/>
    </source>
</evidence>
<evidence type="ECO:0000313" key="4">
    <source>
        <dbReference type="Proteomes" id="UP000077002"/>
    </source>
</evidence>
<dbReference type="EMBL" id="LVKK01000023">
    <property type="protein sequence ID" value="OAG41499.1"/>
    <property type="molecule type" value="Genomic_DNA"/>
</dbReference>
<dbReference type="Gene3D" id="3.40.630.30">
    <property type="match status" value="1"/>
</dbReference>
<protein>
    <recommendedName>
        <fullName evidence="2">N-acetyltransferase domain-containing protein</fullName>
    </recommendedName>
</protein>
<proteinExistence type="predicted"/>
<dbReference type="InterPro" id="IPR016181">
    <property type="entry name" value="Acyl_CoA_acyltransferase"/>
</dbReference>
<organism evidence="3 4">
    <name type="scientific">Fonsecaea monophora</name>
    <dbReference type="NCBI Taxonomy" id="254056"/>
    <lineage>
        <taxon>Eukaryota</taxon>
        <taxon>Fungi</taxon>
        <taxon>Dikarya</taxon>
        <taxon>Ascomycota</taxon>
        <taxon>Pezizomycotina</taxon>
        <taxon>Eurotiomycetes</taxon>
        <taxon>Chaetothyriomycetidae</taxon>
        <taxon>Chaetothyriales</taxon>
        <taxon>Herpotrichiellaceae</taxon>
        <taxon>Fonsecaea</taxon>
    </lineage>
</organism>
<evidence type="ECO:0000256" key="1">
    <source>
        <dbReference type="SAM" id="MobiDB-lite"/>
    </source>
</evidence>
<dbReference type="OrthoDB" id="2129362at2759"/>
<dbReference type="GeneID" id="34599371"/>
<dbReference type="Pfam" id="PF00583">
    <property type="entry name" value="Acetyltransf_1"/>
    <property type="match status" value="1"/>
</dbReference>
<feature type="compositionally biased region" description="Polar residues" evidence="1">
    <location>
        <begin position="55"/>
        <end position="90"/>
    </location>
</feature>
<gene>
    <name evidence="3" type="ORF">AYO21_04201</name>
</gene>
<dbReference type="GO" id="GO:0016747">
    <property type="term" value="F:acyltransferase activity, transferring groups other than amino-acyl groups"/>
    <property type="evidence" value="ECO:0007669"/>
    <property type="project" value="InterPro"/>
</dbReference>
<dbReference type="CDD" id="cd04301">
    <property type="entry name" value="NAT_SF"/>
    <property type="match status" value="1"/>
</dbReference>
<dbReference type="SUPFAM" id="SSF55729">
    <property type="entry name" value="Acyl-CoA N-acyltransferases (Nat)"/>
    <property type="match status" value="1"/>
</dbReference>
<feature type="compositionally biased region" description="Basic and acidic residues" evidence="1">
    <location>
        <begin position="16"/>
        <end position="27"/>
    </location>
</feature>